<name>A0ABR8J1H4_9NOST</name>
<feature type="domain" description="HTH gntR-type" evidence="6">
    <location>
        <begin position="13"/>
        <end position="81"/>
    </location>
</feature>
<dbReference type="GO" id="GO:0008483">
    <property type="term" value="F:transaminase activity"/>
    <property type="evidence" value="ECO:0007669"/>
    <property type="project" value="UniProtKB-KW"/>
</dbReference>
<evidence type="ECO:0000256" key="5">
    <source>
        <dbReference type="ARBA" id="ARBA00023163"/>
    </source>
</evidence>
<dbReference type="InterPro" id="IPR004839">
    <property type="entry name" value="Aminotransferase_I/II_large"/>
</dbReference>
<dbReference type="EMBL" id="JACJTQ010000003">
    <property type="protein sequence ID" value="MBD2690896.1"/>
    <property type="molecule type" value="Genomic_DNA"/>
</dbReference>
<keyword evidence="7" id="KW-0032">Aminotransferase</keyword>
<evidence type="ECO:0000256" key="1">
    <source>
        <dbReference type="ARBA" id="ARBA00005384"/>
    </source>
</evidence>
<keyword evidence="8" id="KW-1185">Reference proteome</keyword>
<dbReference type="PANTHER" id="PTHR46577:SF1">
    <property type="entry name" value="HTH-TYPE TRANSCRIPTIONAL REGULATORY PROTEIN GABR"/>
    <property type="match status" value="1"/>
</dbReference>
<dbReference type="SMART" id="SM00345">
    <property type="entry name" value="HTH_GNTR"/>
    <property type="match status" value="1"/>
</dbReference>
<dbReference type="PANTHER" id="PTHR46577">
    <property type="entry name" value="HTH-TYPE TRANSCRIPTIONAL REGULATORY PROTEIN GABR"/>
    <property type="match status" value="1"/>
</dbReference>
<accession>A0ABR8J1H4</accession>
<keyword evidence="3" id="KW-0805">Transcription regulation</keyword>
<evidence type="ECO:0000256" key="4">
    <source>
        <dbReference type="ARBA" id="ARBA00023125"/>
    </source>
</evidence>
<evidence type="ECO:0000313" key="8">
    <source>
        <dbReference type="Proteomes" id="UP000660381"/>
    </source>
</evidence>
<dbReference type="SUPFAM" id="SSF46785">
    <property type="entry name" value="Winged helix' DNA-binding domain"/>
    <property type="match status" value="1"/>
</dbReference>
<proteinExistence type="inferred from homology"/>
<keyword evidence="5" id="KW-0804">Transcription</keyword>
<dbReference type="Pfam" id="PF00155">
    <property type="entry name" value="Aminotran_1_2"/>
    <property type="match status" value="1"/>
</dbReference>
<dbReference type="CDD" id="cd07377">
    <property type="entry name" value="WHTH_GntR"/>
    <property type="match status" value="1"/>
</dbReference>
<dbReference type="Gene3D" id="1.10.10.10">
    <property type="entry name" value="Winged helix-like DNA-binding domain superfamily/Winged helix DNA-binding domain"/>
    <property type="match status" value="1"/>
</dbReference>
<gene>
    <name evidence="7" type="ORF">H6G68_03835</name>
</gene>
<dbReference type="InterPro" id="IPR015421">
    <property type="entry name" value="PyrdxlP-dep_Trfase_major"/>
</dbReference>
<keyword evidence="2" id="KW-0663">Pyridoxal phosphate</keyword>
<reference evidence="7 8" key="1">
    <citation type="journal article" date="2020" name="ISME J.">
        <title>Comparative genomics reveals insights into cyanobacterial evolution and habitat adaptation.</title>
        <authorList>
            <person name="Chen M.Y."/>
            <person name="Teng W.K."/>
            <person name="Zhao L."/>
            <person name="Hu C.X."/>
            <person name="Zhou Y.K."/>
            <person name="Han B.P."/>
            <person name="Song L.R."/>
            <person name="Shu W.S."/>
        </authorList>
    </citation>
    <scope>NUCLEOTIDE SEQUENCE [LARGE SCALE GENOMIC DNA]</scope>
    <source>
        <strain evidence="7 8">FACHB-362</strain>
    </source>
</reference>
<dbReference type="InterPro" id="IPR036388">
    <property type="entry name" value="WH-like_DNA-bd_sf"/>
</dbReference>
<protein>
    <submittedName>
        <fullName evidence="7">PLP-dependent aminotransferase family protein</fullName>
    </submittedName>
</protein>
<dbReference type="PRINTS" id="PR00035">
    <property type="entry name" value="HTHGNTR"/>
</dbReference>
<dbReference type="SUPFAM" id="SSF53383">
    <property type="entry name" value="PLP-dependent transferases"/>
    <property type="match status" value="1"/>
</dbReference>
<dbReference type="Proteomes" id="UP000660381">
    <property type="component" value="Unassembled WGS sequence"/>
</dbReference>
<dbReference type="Pfam" id="PF00392">
    <property type="entry name" value="GntR"/>
    <property type="match status" value="1"/>
</dbReference>
<comment type="similarity">
    <text evidence="1">In the C-terminal section; belongs to the class-I pyridoxal-phosphate-dependent aminotransferase family.</text>
</comment>
<evidence type="ECO:0000313" key="7">
    <source>
        <dbReference type="EMBL" id="MBD2690896.1"/>
    </source>
</evidence>
<keyword evidence="4" id="KW-0238">DNA-binding</keyword>
<evidence type="ECO:0000256" key="3">
    <source>
        <dbReference type="ARBA" id="ARBA00023015"/>
    </source>
</evidence>
<organism evidence="7 8">
    <name type="scientific">Anabaena catenula FACHB-362</name>
    <dbReference type="NCBI Taxonomy" id="2692877"/>
    <lineage>
        <taxon>Bacteria</taxon>
        <taxon>Bacillati</taxon>
        <taxon>Cyanobacteriota</taxon>
        <taxon>Cyanophyceae</taxon>
        <taxon>Nostocales</taxon>
        <taxon>Nostocaceae</taxon>
        <taxon>Anabaena</taxon>
    </lineage>
</organism>
<dbReference type="InterPro" id="IPR051446">
    <property type="entry name" value="HTH_trans_reg/aminotransferase"/>
</dbReference>
<dbReference type="InterPro" id="IPR015424">
    <property type="entry name" value="PyrdxlP-dep_Trfase"/>
</dbReference>
<dbReference type="CDD" id="cd00609">
    <property type="entry name" value="AAT_like"/>
    <property type="match status" value="1"/>
</dbReference>
<sequence length="547" mass="61314">MDLAIALDSHLPQPLHQQIYEELRRAILTGRLLPRQKIPSTRSLAKSLGISRTTVTQSYEQLLSEGYLQTIIGSGTYICAQLPDDLLHSVPVITDDKQNASPIQLSQQGTRLTKTLFSLQTEVNTAISFRYGRPALKDFPRKLWSKLLSRHCKADLDWLDYATDFQGYLPLRQAIAHYLARARAIKCDREQIIITNGTQQALDLVMRLLVDPGDSIAMEDPGYLSARRVFLSHGVNLLPVPIDDSGLMVEKLANSDGERIRMVYVTPSHQFPTGSTLSLPRRLELLLWAQQHDALILEDDYDSEYRYGDRPIPALQGLDQSNCVIYIGTFSKVLFPSLRIGYLVVPPHLVSLFAQVKWLSDRQLPTLEQKVLAEFIADGYLESHIRKMRSLYDQRRQVLVQALNTHFGEQVTIFGENAGIHIMVKFDTHLSDETIIERAETVGVGLMSARSSYLNSWSHKEEKGQGAGGKGEDRDGAWTLPRISVLEGRGLYPCSAPLHPEGKGLFPPLPATFPPASSGQGEFILGYAELDEMQIQEGISRLVEVFK</sequence>
<evidence type="ECO:0000256" key="2">
    <source>
        <dbReference type="ARBA" id="ARBA00022898"/>
    </source>
</evidence>
<comment type="caution">
    <text evidence="7">The sequence shown here is derived from an EMBL/GenBank/DDBJ whole genome shotgun (WGS) entry which is preliminary data.</text>
</comment>
<dbReference type="InterPro" id="IPR036390">
    <property type="entry name" value="WH_DNA-bd_sf"/>
</dbReference>
<evidence type="ECO:0000259" key="6">
    <source>
        <dbReference type="PROSITE" id="PS50949"/>
    </source>
</evidence>
<dbReference type="Gene3D" id="3.40.640.10">
    <property type="entry name" value="Type I PLP-dependent aspartate aminotransferase-like (Major domain)"/>
    <property type="match status" value="1"/>
</dbReference>
<dbReference type="RefSeq" id="WP_190905432.1">
    <property type="nucleotide sequence ID" value="NZ_JACJTQ010000003.1"/>
</dbReference>
<keyword evidence="7" id="KW-0808">Transferase</keyword>
<dbReference type="PROSITE" id="PS50949">
    <property type="entry name" value="HTH_GNTR"/>
    <property type="match status" value="1"/>
</dbReference>
<dbReference type="InterPro" id="IPR000524">
    <property type="entry name" value="Tscrpt_reg_HTH_GntR"/>
</dbReference>